<proteinExistence type="predicted"/>
<keyword evidence="4" id="KW-0732">Signal</keyword>
<dbReference type="CDD" id="cd01949">
    <property type="entry name" value="GGDEF"/>
    <property type="match status" value="1"/>
</dbReference>
<gene>
    <name evidence="6" type="ORF">ACFPME_00905</name>
</gene>
<evidence type="ECO:0000256" key="3">
    <source>
        <dbReference type="SAM" id="Phobius"/>
    </source>
</evidence>
<keyword evidence="3" id="KW-0472">Membrane</keyword>
<feature type="transmembrane region" description="Helical" evidence="3">
    <location>
        <begin position="769"/>
        <end position="789"/>
    </location>
</feature>
<sequence length="1044" mass="114836">MAITFACLCCLAWAGLASVLPTRTAAAAVIPAAREVGLPFIRNFSPQEYGGAPQNWSVIQDKQGVIYVGNVSDGLFAFDGSRWSRIPIPNRSAVRSLAMDADGRIYVGAVGDFGYLQADAVGQMHYVSLLGQLPAGQRQFADVWKTLTGKDGVYFTTRAYVFRLSHGKIKAWKADTMFHMAFLVHDTLYIRQFQRGLMRMTDDELVMVSGGERFADEKIYVMLPWTGTDARPNELLIGTRTQGWWRFDGEHYRRWSTEADAAIRDQALYDGIWLSNGDLALAAPPAGILVLDRDGHVVRRLNRSSGLANDAVNALLEDRQHGLWVTSDVGVGRISLNAPITQFDERNGLSGAVMALARHDEKLYAGTADGLFQLDGNQADHPHFIKVASIKGAVWSLLDGEHGLLIGAASGIYWLNGKLIGPLGPNDPLVTTMLRSRSDPTRIFLGTQSGLASLRWDGRGWLDEGAMKGVDDEIRSIVEDEGGQLWLGTWNSTILHATLRKGSPATGKLELANVERYSADRGIPRGEVAVTRIDGELRAETTTGVMAFEAAAQRFVPDPRFAHLFAGNERQLTLVKQDAAGKLWMYVEDIANGTRESGGATSDAQGNWRWQPTPLQPLAGTNMLSILPDSDGVVWFSAEQGLFRYAGTDMSGRDAGFATLLRNVSMKDGTRLASASHPASSARIPFGKNTLRFEFAAPSFDMLGANRFQTQMDGLDNEWSSWSSEAYRDYTNIPDGDYRFLVRAHNGYGGVGKTATFAFRVLPPAYRTWWAWSLWIMLAAVGLMLIVLWRSASLRRRNRTLADLVAQRTSELQAAMLALSEQSITDPLTGLKNRRYLLDHIDRDIAVVERQYSSATAEQAPSEGNTDITFLMVDIDHFKEVNDTYGHAAGDRVLEQMRDILLAAARESDTPIRWGGEEFLIVARFTMPCSGALLAERLRAMVAAHPFELGDGRVIHRTCSIGFAGYPFFAKAPRRLNWEQVVSLADECLYAAKRRGRNAWAGVKAGDTIPDDLSAALSESIRIAPRPGELCVLLSPSASTDEAI</sequence>
<dbReference type="Pfam" id="PF07494">
    <property type="entry name" value="Reg_prop"/>
    <property type="match status" value="1"/>
</dbReference>
<dbReference type="SMART" id="SM00267">
    <property type="entry name" value="GGDEF"/>
    <property type="match status" value="1"/>
</dbReference>
<dbReference type="EMBL" id="JBHSMK010000002">
    <property type="protein sequence ID" value="MFC5435105.1"/>
    <property type="molecule type" value="Genomic_DNA"/>
</dbReference>
<dbReference type="GO" id="GO:0052621">
    <property type="term" value="F:diguanylate cyclase activity"/>
    <property type="evidence" value="ECO:0007669"/>
    <property type="project" value="UniProtKB-EC"/>
</dbReference>
<dbReference type="PANTHER" id="PTHR45138">
    <property type="entry name" value="REGULATORY COMPONENTS OF SENSORY TRANSDUCTION SYSTEM"/>
    <property type="match status" value="1"/>
</dbReference>
<keyword evidence="7" id="KW-1185">Reference proteome</keyword>
<evidence type="ECO:0000256" key="4">
    <source>
        <dbReference type="SAM" id="SignalP"/>
    </source>
</evidence>
<dbReference type="InterPro" id="IPR015943">
    <property type="entry name" value="WD40/YVTN_repeat-like_dom_sf"/>
</dbReference>
<accession>A0ABW0JH76</accession>
<evidence type="ECO:0000259" key="5">
    <source>
        <dbReference type="PROSITE" id="PS50887"/>
    </source>
</evidence>
<dbReference type="Pfam" id="PF00990">
    <property type="entry name" value="GGDEF"/>
    <property type="match status" value="1"/>
</dbReference>
<dbReference type="Gene3D" id="2.60.40.10">
    <property type="entry name" value="Immunoglobulins"/>
    <property type="match status" value="1"/>
</dbReference>
<dbReference type="PROSITE" id="PS50887">
    <property type="entry name" value="GGDEF"/>
    <property type="match status" value="1"/>
</dbReference>
<evidence type="ECO:0000313" key="7">
    <source>
        <dbReference type="Proteomes" id="UP001596013"/>
    </source>
</evidence>
<comment type="caution">
    <text evidence="6">The sequence shown here is derived from an EMBL/GenBank/DDBJ whole genome shotgun (WGS) entry which is preliminary data.</text>
</comment>
<dbReference type="RefSeq" id="WP_377301094.1">
    <property type="nucleotide sequence ID" value="NZ_JBHSMK010000002.1"/>
</dbReference>
<evidence type="ECO:0000256" key="1">
    <source>
        <dbReference type="ARBA" id="ARBA00012528"/>
    </source>
</evidence>
<dbReference type="SUPFAM" id="SSF55073">
    <property type="entry name" value="Nucleotide cyclase"/>
    <property type="match status" value="1"/>
</dbReference>
<dbReference type="InterPro" id="IPR029787">
    <property type="entry name" value="Nucleotide_cyclase"/>
</dbReference>
<feature type="signal peptide" evidence="4">
    <location>
        <begin position="1"/>
        <end position="27"/>
    </location>
</feature>
<protein>
    <recommendedName>
        <fullName evidence="1">diguanylate cyclase</fullName>
        <ecNumber evidence="1">2.7.7.65</ecNumber>
    </recommendedName>
</protein>
<evidence type="ECO:0000256" key="2">
    <source>
        <dbReference type="ARBA" id="ARBA00034247"/>
    </source>
</evidence>
<keyword evidence="6" id="KW-0548">Nucleotidyltransferase</keyword>
<dbReference type="InterPro" id="IPR013783">
    <property type="entry name" value="Ig-like_fold"/>
</dbReference>
<feature type="chain" id="PRO_5046517613" description="diguanylate cyclase" evidence="4">
    <location>
        <begin position="28"/>
        <end position="1044"/>
    </location>
</feature>
<dbReference type="Pfam" id="PF07495">
    <property type="entry name" value="Y_Y_Y"/>
    <property type="match status" value="1"/>
</dbReference>
<organism evidence="6 7">
    <name type="scientific">Rhodanobacter umsongensis</name>
    <dbReference type="NCBI Taxonomy" id="633153"/>
    <lineage>
        <taxon>Bacteria</taxon>
        <taxon>Pseudomonadati</taxon>
        <taxon>Pseudomonadota</taxon>
        <taxon>Gammaproteobacteria</taxon>
        <taxon>Lysobacterales</taxon>
        <taxon>Rhodanobacteraceae</taxon>
        <taxon>Rhodanobacter</taxon>
    </lineage>
</organism>
<evidence type="ECO:0000313" key="6">
    <source>
        <dbReference type="EMBL" id="MFC5435105.1"/>
    </source>
</evidence>
<dbReference type="Proteomes" id="UP001596013">
    <property type="component" value="Unassembled WGS sequence"/>
</dbReference>
<keyword evidence="3" id="KW-0812">Transmembrane</keyword>
<dbReference type="NCBIfam" id="TIGR00254">
    <property type="entry name" value="GGDEF"/>
    <property type="match status" value="1"/>
</dbReference>
<keyword evidence="3" id="KW-1133">Transmembrane helix</keyword>
<dbReference type="EC" id="2.7.7.65" evidence="1"/>
<dbReference type="SUPFAM" id="SSF63829">
    <property type="entry name" value="Calcium-dependent phosphotriesterase"/>
    <property type="match status" value="1"/>
</dbReference>
<dbReference type="InterPro" id="IPR050469">
    <property type="entry name" value="Diguanylate_Cyclase"/>
</dbReference>
<keyword evidence="6" id="KW-0808">Transferase</keyword>
<dbReference type="PANTHER" id="PTHR45138:SF9">
    <property type="entry name" value="DIGUANYLATE CYCLASE DGCM-RELATED"/>
    <property type="match status" value="1"/>
</dbReference>
<feature type="domain" description="GGDEF" evidence="5">
    <location>
        <begin position="866"/>
        <end position="1005"/>
    </location>
</feature>
<dbReference type="InterPro" id="IPR011110">
    <property type="entry name" value="Reg_prop"/>
</dbReference>
<dbReference type="InterPro" id="IPR011123">
    <property type="entry name" value="Y_Y_Y"/>
</dbReference>
<dbReference type="InterPro" id="IPR000160">
    <property type="entry name" value="GGDEF_dom"/>
</dbReference>
<dbReference type="InterPro" id="IPR043128">
    <property type="entry name" value="Rev_trsase/Diguanyl_cyclase"/>
</dbReference>
<dbReference type="Gene3D" id="2.130.10.10">
    <property type="entry name" value="YVTN repeat-like/Quinoprotein amine dehydrogenase"/>
    <property type="match status" value="2"/>
</dbReference>
<name>A0ABW0JH76_9GAMM</name>
<comment type="catalytic activity">
    <reaction evidence="2">
        <text>2 GTP = 3',3'-c-di-GMP + 2 diphosphate</text>
        <dbReference type="Rhea" id="RHEA:24898"/>
        <dbReference type="ChEBI" id="CHEBI:33019"/>
        <dbReference type="ChEBI" id="CHEBI:37565"/>
        <dbReference type="ChEBI" id="CHEBI:58805"/>
        <dbReference type="EC" id="2.7.7.65"/>
    </reaction>
</comment>
<dbReference type="SUPFAM" id="SSF101898">
    <property type="entry name" value="NHL repeat"/>
    <property type="match status" value="1"/>
</dbReference>
<dbReference type="Gene3D" id="3.30.70.270">
    <property type="match status" value="1"/>
</dbReference>
<reference evidence="7" key="1">
    <citation type="journal article" date="2019" name="Int. J. Syst. Evol. Microbiol.">
        <title>The Global Catalogue of Microorganisms (GCM) 10K type strain sequencing project: providing services to taxonomists for standard genome sequencing and annotation.</title>
        <authorList>
            <consortium name="The Broad Institute Genomics Platform"/>
            <consortium name="The Broad Institute Genome Sequencing Center for Infectious Disease"/>
            <person name="Wu L."/>
            <person name="Ma J."/>
        </authorList>
    </citation>
    <scope>NUCLEOTIDE SEQUENCE [LARGE SCALE GENOMIC DNA]</scope>
    <source>
        <strain evidence="7">JCM 17130</strain>
    </source>
</reference>